<feature type="compositionally biased region" description="Basic residues" evidence="1">
    <location>
        <begin position="84"/>
        <end position="101"/>
    </location>
</feature>
<organism evidence="2 3">
    <name type="scientific">Marchantia polymorpha</name>
    <name type="common">Common liverwort</name>
    <name type="synonym">Marchantia aquatica</name>
    <dbReference type="NCBI Taxonomy" id="3197"/>
    <lineage>
        <taxon>Eukaryota</taxon>
        <taxon>Viridiplantae</taxon>
        <taxon>Streptophyta</taxon>
        <taxon>Embryophyta</taxon>
        <taxon>Marchantiophyta</taxon>
        <taxon>Marchantiopsida</taxon>
        <taxon>Marchantiidae</taxon>
        <taxon>Marchantiales</taxon>
        <taxon>Marchantiaceae</taxon>
        <taxon>Marchantia</taxon>
    </lineage>
</organism>
<feature type="compositionally biased region" description="Basic and acidic residues" evidence="1">
    <location>
        <begin position="152"/>
        <end position="186"/>
    </location>
</feature>
<keyword evidence="3" id="KW-1185">Reference proteome</keyword>
<dbReference type="OMA" id="WWEREER"/>
<evidence type="ECO:0000256" key="1">
    <source>
        <dbReference type="SAM" id="MobiDB-lite"/>
    </source>
</evidence>
<feature type="region of interest" description="Disordered" evidence="1">
    <location>
        <begin position="84"/>
        <end position="257"/>
    </location>
</feature>
<gene>
    <name evidence="2" type="ORF">MARPO_0048s0019</name>
</gene>
<dbReference type="EMBL" id="KZ772720">
    <property type="protein sequence ID" value="PTQ38891.1"/>
    <property type="molecule type" value="Genomic_DNA"/>
</dbReference>
<dbReference type="Proteomes" id="UP000244005">
    <property type="component" value="Unassembled WGS sequence"/>
</dbReference>
<proteinExistence type="predicted"/>
<reference evidence="3" key="1">
    <citation type="journal article" date="2017" name="Cell">
        <title>Insights into land plant evolution garnered from the Marchantia polymorpha genome.</title>
        <authorList>
            <person name="Bowman J.L."/>
            <person name="Kohchi T."/>
            <person name="Yamato K.T."/>
            <person name="Jenkins J."/>
            <person name="Shu S."/>
            <person name="Ishizaki K."/>
            <person name="Yamaoka S."/>
            <person name="Nishihama R."/>
            <person name="Nakamura Y."/>
            <person name="Berger F."/>
            <person name="Adam C."/>
            <person name="Aki S.S."/>
            <person name="Althoff F."/>
            <person name="Araki T."/>
            <person name="Arteaga-Vazquez M.A."/>
            <person name="Balasubrmanian S."/>
            <person name="Barry K."/>
            <person name="Bauer D."/>
            <person name="Boehm C.R."/>
            <person name="Briginshaw L."/>
            <person name="Caballero-Perez J."/>
            <person name="Catarino B."/>
            <person name="Chen F."/>
            <person name="Chiyoda S."/>
            <person name="Chovatia M."/>
            <person name="Davies K.M."/>
            <person name="Delmans M."/>
            <person name="Demura T."/>
            <person name="Dierschke T."/>
            <person name="Dolan L."/>
            <person name="Dorantes-Acosta A.E."/>
            <person name="Eklund D.M."/>
            <person name="Florent S.N."/>
            <person name="Flores-Sandoval E."/>
            <person name="Fujiyama A."/>
            <person name="Fukuzawa H."/>
            <person name="Galik B."/>
            <person name="Grimanelli D."/>
            <person name="Grimwood J."/>
            <person name="Grossniklaus U."/>
            <person name="Hamada T."/>
            <person name="Haseloff J."/>
            <person name="Hetherington A.J."/>
            <person name="Higo A."/>
            <person name="Hirakawa Y."/>
            <person name="Hundley H.N."/>
            <person name="Ikeda Y."/>
            <person name="Inoue K."/>
            <person name="Inoue S.I."/>
            <person name="Ishida S."/>
            <person name="Jia Q."/>
            <person name="Kakita M."/>
            <person name="Kanazawa T."/>
            <person name="Kawai Y."/>
            <person name="Kawashima T."/>
            <person name="Kennedy M."/>
            <person name="Kinose K."/>
            <person name="Kinoshita T."/>
            <person name="Kohara Y."/>
            <person name="Koide E."/>
            <person name="Komatsu K."/>
            <person name="Kopischke S."/>
            <person name="Kubo M."/>
            <person name="Kyozuka J."/>
            <person name="Lagercrantz U."/>
            <person name="Lin S.S."/>
            <person name="Lindquist E."/>
            <person name="Lipzen A.M."/>
            <person name="Lu C.W."/>
            <person name="De Luna E."/>
            <person name="Martienssen R.A."/>
            <person name="Minamino N."/>
            <person name="Mizutani M."/>
            <person name="Mizutani M."/>
            <person name="Mochizuki N."/>
            <person name="Monte I."/>
            <person name="Mosher R."/>
            <person name="Nagasaki H."/>
            <person name="Nakagami H."/>
            <person name="Naramoto S."/>
            <person name="Nishitani K."/>
            <person name="Ohtani M."/>
            <person name="Okamoto T."/>
            <person name="Okumura M."/>
            <person name="Phillips J."/>
            <person name="Pollak B."/>
            <person name="Reinders A."/>
            <person name="Rovekamp M."/>
            <person name="Sano R."/>
            <person name="Sawa S."/>
            <person name="Schmid M.W."/>
            <person name="Shirakawa M."/>
            <person name="Solano R."/>
            <person name="Spunde A."/>
            <person name="Suetsugu N."/>
            <person name="Sugano S."/>
            <person name="Sugiyama A."/>
            <person name="Sun R."/>
            <person name="Suzuki Y."/>
            <person name="Takenaka M."/>
            <person name="Takezawa D."/>
            <person name="Tomogane H."/>
            <person name="Tsuzuki M."/>
            <person name="Ueda T."/>
            <person name="Umeda M."/>
            <person name="Ward J.M."/>
            <person name="Watanabe Y."/>
            <person name="Yazaki K."/>
            <person name="Yokoyama R."/>
            <person name="Yoshitake Y."/>
            <person name="Yotsui I."/>
            <person name="Zachgo S."/>
            <person name="Schmutz J."/>
        </authorList>
    </citation>
    <scope>NUCLEOTIDE SEQUENCE [LARGE SCALE GENOMIC DNA]</scope>
    <source>
        <strain evidence="3">Tak-1</strain>
    </source>
</reference>
<protein>
    <submittedName>
        <fullName evidence="2">Uncharacterized protein</fullName>
    </submittedName>
</protein>
<evidence type="ECO:0000313" key="2">
    <source>
        <dbReference type="EMBL" id="PTQ38891.1"/>
    </source>
</evidence>
<dbReference type="Gramene" id="Mp5g10530.1">
    <property type="protein sequence ID" value="Mp5g10530.1.cds"/>
    <property type="gene ID" value="Mp5g10530"/>
</dbReference>
<evidence type="ECO:0000313" key="3">
    <source>
        <dbReference type="Proteomes" id="UP000244005"/>
    </source>
</evidence>
<sequence>MYAPEENLTASAGDWVSGRSFGLRLQRLLCRVSEGSSDRTSSGARAALDILRTLVIRKVLACKSRRSLSNSSRFPRFACRSVHRAVTGRRRRRQRRRPTARRRSDCCALPSTAGGKGRRDGGRRRRRTEGREAGLRISGGEAGTRAFSLRQPRAEEERAPVPRATDERSAKERERGREGARERAIERASAGARPGEECESVCRSRAAADDEEGAREGEQEEKREVCSGRRGEEREGEEKGREESKKRRGGEGRRGGRCLGARLVGCWLGVTGVREGLLGLSFKRERGREGEKEREGQQGGGRKVVRLVERAATECDRAAQEQGSREDSEVWQNDYCGSCERTVAFGTTASEEMTLK</sequence>
<dbReference type="AlphaFoldDB" id="A0A2R6WYF3"/>
<accession>A0A2R6WYF3</accession>
<feature type="compositionally biased region" description="Basic and acidic residues" evidence="1">
    <location>
        <begin position="194"/>
        <end position="254"/>
    </location>
</feature>
<name>A0A2R6WYF3_MARPO</name>